<name>A0A8W8MRQ7_MAGGI</name>
<protein>
    <submittedName>
        <fullName evidence="1">Uncharacterized protein</fullName>
    </submittedName>
</protein>
<reference evidence="1" key="1">
    <citation type="submission" date="2022-08" db="UniProtKB">
        <authorList>
            <consortium name="EnsemblMetazoa"/>
        </authorList>
    </citation>
    <scope>IDENTIFICATION</scope>
    <source>
        <strain evidence="1">05x7-T-G4-1.051#20</strain>
    </source>
</reference>
<sequence>MAKNCLSVPPLPNTKFQLQWKNIKLRKELDTVRRQYRENVYGKLKELIKSSTSDEVLEGCRVPEHKHSIQNKRICCSSTDNIYDAVAARYGQCTGALGLRQTCAELAGYVAIPKWIKDVTEMHKAEIAAENEELKHYVQCYDHMFERAHRRLSNLRQEYEESKQYLPPKRYPLLKEMVKTVIRDKKLMPDGFDD</sequence>
<dbReference type="AlphaFoldDB" id="A0A8W8MRQ7"/>
<dbReference type="Proteomes" id="UP000005408">
    <property type="component" value="Unassembled WGS sequence"/>
</dbReference>
<keyword evidence="2" id="KW-1185">Reference proteome</keyword>
<evidence type="ECO:0000313" key="2">
    <source>
        <dbReference type="Proteomes" id="UP000005408"/>
    </source>
</evidence>
<proteinExistence type="predicted"/>
<evidence type="ECO:0000313" key="1">
    <source>
        <dbReference type="EnsemblMetazoa" id="G34802.2:cds"/>
    </source>
</evidence>
<dbReference type="EnsemblMetazoa" id="G34802.2">
    <property type="protein sequence ID" value="G34802.2:cds"/>
    <property type="gene ID" value="G34802"/>
</dbReference>
<accession>A0A8W8MRQ7</accession>
<organism evidence="1 2">
    <name type="scientific">Magallana gigas</name>
    <name type="common">Pacific oyster</name>
    <name type="synonym">Crassostrea gigas</name>
    <dbReference type="NCBI Taxonomy" id="29159"/>
    <lineage>
        <taxon>Eukaryota</taxon>
        <taxon>Metazoa</taxon>
        <taxon>Spiralia</taxon>
        <taxon>Lophotrochozoa</taxon>
        <taxon>Mollusca</taxon>
        <taxon>Bivalvia</taxon>
        <taxon>Autobranchia</taxon>
        <taxon>Pteriomorphia</taxon>
        <taxon>Ostreida</taxon>
        <taxon>Ostreoidea</taxon>
        <taxon>Ostreidae</taxon>
        <taxon>Magallana</taxon>
    </lineage>
</organism>